<name>A0A166XWL0_9GAMM</name>
<evidence type="ECO:0008006" key="3">
    <source>
        <dbReference type="Google" id="ProtNLM"/>
    </source>
</evidence>
<organism evidence="1 2">
    <name type="scientific">Pseudoalteromonas luteoviolacea DSM 6061</name>
    <dbReference type="NCBI Taxonomy" id="1365250"/>
    <lineage>
        <taxon>Bacteria</taxon>
        <taxon>Pseudomonadati</taxon>
        <taxon>Pseudomonadota</taxon>
        <taxon>Gammaproteobacteria</taxon>
        <taxon>Alteromonadales</taxon>
        <taxon>Pseudoalteromonadaceae</taxon>
        <taxon>Pseudoalteromonas</taxon>
    </lineage>
</organism>
<dbReference type="Proteomes" id="UP000076643">
    <property type="component" value="Unassembled WGS sequence"/>
</dbReference>
<gene>
    <name evidence="1" type="ORF">N475_01000</name>
</gene>
<protein>
    <recommendedName>
        <fullName evidence="3">Lipoprotein</fullName>
    </recommendedName>
</protein>
<dbReference type="AlphaFoldDB" id="A0A166XWL0"/>
<proteinExistence type="predicted"/>
<evidence type="ECO:0000313" key="2">
    <source>
        <dbReference type="Proteomes" id="UP000076643"/>
    </source>
</evidence>
<sequence length="109" mass="11887">MRIVLLTVFSLCTLSACIFVPKEVHYFDERCQITKRKHVLSQEEMGYLGGCSDKACAALMAGAGIVSAASLVVSGTIVMTQNTLTWLEQKNDCKVPENTSTDLKTAQNI</sequence>
<dbReference type="PATRIC" id="fig|1365250.3.peg.1350"/>
<dbReference type="PROSITE" id="PS51257">
    <property type="entry name" value="PROKAR_LIPOPROTEIN"/>
    <property type="match status" value="1"/>
</dbReference>
<evidence type="ECO:0000313" key="1">
    <source>
        <dbReference type="EMBL" id="KZN40986.1"/>
    </source>
</evidence>
<keyword evidence="2" id="KW-1185">Reference proteome</keyword>
<dbReference type="EMBL" id="AUYB01000092">
    <property type="protein sequence ID" value="KZN40986.1"/>
    <property type="molecule type" value="Genomic_DNA"/>
</dbReference>
<comment type="caution">
    <text evidence="1">The sequence shown here is derived from an EMBL/GenBank/DDBJ whole genome shotgun (WGS) entry which is preliminary data.</text>
</comment>
<accession>A0A166XWL0</accession>
<dbReference type="RefSeq" id="WP_063356508.1">
    <property type="nucleotide sequence ID" value="NZ_AQHB01000023.1"/>
</dbReference>
<reference evidence="1 2" key="1">
    <citation type="submission" date="2013-07" db="EMBL/GenBank/DDBJ databases">
        <title>Comparative Genomic and Metabolomic Analysis of Twelve Strains of Pseudoalteromonas luteoviolacea.</title>
        <authorList>
            <person name="Vynne N.G."/>
            <person name="Mansson M."/>
            <person name="Gram L."/>
        </authorList>
    </citation>
    <scope>NUCLEOTIDE SEQUENCE [LARGE SCALE GENOMIC DNA]</scope>
    <source>
        <strain evidence="1 2">DSM 6061</strain>
    </source>
</reference>